<gene>
    <name evidence="1" type="ORF">HID58_038171</name>
</gene>
<name>A0ABQ8BNJ2_BRANA</name>
<accession>A0ABQ8BNJ2</accession>
<keyword evidence="2" id="KW-1185">Reference proteome</keyword>
<evidence type="ECO:0000313" key="1">
    <source>
        <dbReference type="EMBL" id="KAH0906344.1"/>
    </source>
</evidence>
<organism evidence="1 2">
    <name type="scientific">Brassica napus</name>
    <name type="common">Rape</name>
    <dbReference type="NCBI Taxonomy" id="3708"/>
    <lineage>
        <taxon>Eukaryota</taxon>
        <taxon>Viridiplantae</taxon>
        <taxon>Streptophyta</taxon>
        <taxon>Embryophyta</taxon>
        <taxon>Tracheophyta</taxon>
        <taxon>Spermatophyta</taxon>
        <taxon>Magnoliopsida</taxon>
        <taxon>eudicotyledons</taxon>
        <taxon>Gunneridae</taxon>
        <taxon>Pentapetalae</taxon>
        <taxon>rosids</taxon>
        <taxon>malvids</taxon>
        <taxon>Brassicales</taxon>
        <taxon>Brassicaceae</taxon>
        <taxon>Brassiceae</taxon>
        <taxon>Brassica</taxon>
    </lineage>
</organism>
<reference evidence="1 2" key="1">
    <citation type="submission" date="2021-05" db="EMBL/GenBank/DDBJ databases">
        <title>Genome Assembly of Synthetic Allotetraploid Brassica napus Reveals Homoeologous Exchanges between Subgenomes.</title>
        <authorList>
            <person name="Davis J.T."/>
        </authorList>
    </citation>
    <scope>NUCLEOTIDE SEQUENCE [LARGE SCALE GENOMIC DNA]</scope>
    <source>
        <strain evidence="2">cv. Da-Ae</strain>
        <tissue evidence="1">Seedling</tissue>
    </source>
</reference>
<dbReference type="Proteomes" id="UP000824890">
    <property type="component" value="Unassembled WGS sequence"/>
</dbReference>
<proteinExistence type="predicted"/>
<sequence>MSNYVVVEIKGAKTSYYWQPNEQFRTHGSSSLSLFYFVLLQDMDTEIDQPDLLLKMRDK</sequence>
<evidence type="ECO:0000313" key="2">
    <source>
        <dbReference type="Proteomes" id="UP000824890"/>
    </source>
</evidence>
<protein>
    <submittedName>
        <fullName evidence="1">Uncharacterized protein</fullName>
    </submittedName>
</protein>
<dbReference type="EMBL" id="JAGKQM010000010">
    <property type="protein sequence ID" value="KAH0906344.1"/>
    <property type="molecule type" value="Genomic_DNA"/>
</dbReference>
<comment type="caution">
    <text evidence="1">The sequence shown here is derived from an EMBL/GenBank/DDBJ whole genome shotgun (WGS) entry which is preliminary data.</text>
</comment>